<evidence type="ECO:0000259" key="6">
    <source>
        <dbReference type="SMART" id="SM01072"/>
    </source>
</evidence>
<keyword evidence="2" id="KW-0677">Repeat</keyword>
<evidence type="ECO:0000313" key="9">
    <source>
        <dbReference type="Proteomes" id="UP001524383"/>
    </source>
</evidence>
<dbReference type="Gene3D" id="2.40.40.20">
    <property type="match status" value="1"/>
</dbReference>
<keyword evidence="9" id="KW-1185">Reference proteome</keyword>
<dbReference type="Gene3D" id="1.10.8.60">
    <property type="match status" value="2"/>
</dbReference>
<dbReference type="SMART" id="SM01072">
    <property type="entry name" value="CDC48_2"/>
    <property type="match status" value="1"/>
</dbReference>
<dbReference type="Pfam" id="PF17862">
    <property type="entry name" value="AAA_lid_3"/>
    <property type="match status" value="2"/>
</dbReference>
<dbReference type="InterPro" id="IPR041569">
    <property type="entry name" value="AAA_lid_3"/>
</dbReference>
<dbReference type="InterPro" id="IPR003960">
    <property type="entry name" value="ATPase_AAA_CS"/>
</dbReference>
<dbReference type="SUPFAM" id="SSF50692">
    <property type="entry name" value="ADC-like"/>
    <property type="match status" value="1"/>
</dbReference>
<proteinExistence type="inferred from homology"/>
<dbReference type="PROSITE" id="PS00674">
    <property type="entry name" value="AAA"/>
    <property type="match status" value="2"/>
</dbReference>
<evidence type="ECO:0000313" key="8">
    <source>
        <dbReference type="EMBL" id="MCQ1537562.1"/>
    </source>
</evidence>
<dbReference type="FunFam" id="1.10.8.60:FF:000057">
    <property type="entry name" value="AAA family ATPase, CDC48 subfamily"/>
    <property type="match status" value="1"/>
</dbReference>
<protein>
    <submittedName>
        <fullName evidence="8">CDC48 family AAA ATPase</fullName>
    </submittedName>
</protein>
<dbReference type="SMART" id="SM00382">
    <property type="entry name" value="AAA"/>
    <property type="match status" value="2"/>
</dbReference>
<dbReference type="Pfam" id="PF02359">
    <property type="entry name" value="CDC48_N"/>
    <property type="match status" value="1"/>
</dbReference>
<reference evidence="8 9" key="1">
    <citation type="submission" date="2019-08" db="EMBL/GenBank/DDBJ databases">
        <authorList>
            <person name="Chen S.-C."/>
            <person name="Lai M.-C."/>
            <person name="You Y.-T."/>
        </authorList>
    </citation>
    <scope>NUCLEOTIDE SEQUENCE [LARGE SCALE GENOMIC DNA]</scope>
    <source>
        <strain evidence="8 9">P2F9704a</strain>
    </source>
</reference>
<dbReference type="PANTHER" id="PTHR23077:SF171">
    <property type="entry name" value="NUCLEAR VALOSIN-CONTAINING PROTEIN-LIKE"/>
    <property type="match status" value="1"/>
</dbReference>
<dbReference type="Pfam" id="PF02933">
    <property type="entry name" value="CDC48_2"/>
    <property type="match status" value="1"/>
</dbReference>
<dbReference type="CDD" id="cd19511">
    <property type="entry name" value="RecA-like_CDC48_r2-like"/>
    <property type="match status" value="1"/>
</dbReference>
<evidence type="ECO:0000259" key="5">
    <source>
        <dbReference type="SMART" id="SM00382"/>
    </source>
</evidence>
<dbReference type="FunFam" id="3.40.50.300:FF:000012">
    <property type="entry name" value="Transitional endoplasmic reticulum ATPase"/>
    <property type="match status" value="1"/>
</dbReference>
<dbReference type="InterPro" id="IPR003593">
    <property type="entry name" value="AAA+_ATPase"/>
</dbReference>
<dbReference type="SUPFAM" id="SSF52540">
    <property type="entry name" value="P-loop containing nucleoside triphosphate hydrolases"/>
    <property type="match status" value="2"/>
</dbReference>
<name>A0ABD4TJ87_9EURY</name>
<dbReference type="InterPro" id="IPR029067">
    <property type="entry name" value="CDC48_domain_2-like_sf"/>
</dbReference>
<dbReference type="GO" id="GO:0005737">
    <property type="term" value="C:cytoplasm"/>
    <property type="evidence" value="ECO:0007669"/>
    <property type="project" value="UniProtKB-ARBA"/>
</dbReference>
<evidence type="ECO:0000256" key="2">
    <source>
        <dbReference type="ARBA" id="ARBA00022737"/>
    </source>
</evidence>
<dbReference type="InterPro" id="IPR005938">
    <property type="entry name" value="AAA_ATPase_CDC48"/>
</dbReference>
<dbReference type="Gene3D" id="3.40.50.300">
    <property type="entry name" value="P-loop containing nucleotide triphosphate hydrolases"/>
    <property type="match status" value="2"/>
</dbReference>
<evidence type="ECO:0000256" key="4">
    <source>
        <dbReference type="ARBA" id="ARBA00022840"/>
    </source>
</evidence>
<dbReference type="InterPro" id="IPR050168">
    <property type="entry name" value="AAA_ATPase_domain"/>
</dbReference>
<dbReference type="InterPro" id="IPR003338">
    <property type="entry name" value="CDC4_N-term_subdom"/>
</dbReference>
<accession>A0ABD4TJ87</accession>
<feature type="domain" description="AAA+ ATPase" evidence="5">
    <location>
        <begin position="216"/>
        <end position="352"/>
    </location>
</feature>
<dbReference type="EMBL" id="VOTZ01000002">
    <property type="protein sequence ID" value="MCQ1537562.1"/>
    <property type="molecule type" value="Genomic_DNA"/>
</dbReference>
<organism evidence="8 9">
    <name type="scientific">Methanocalculus taiwanensis</name>
    <dbReference type="NCBI Taxonomy" id="106207"/>
    <lineage>
        <taxon>Archaea</taxon>
        <taxon>Methanobacteriati</taxon>
        <taxon>Methanobacteriota</taxon>
        <taxon>Stenosarchaea group</taxon>
        <taxon>Methanomicrobia</taxon>
        <taxon>Methanomicrobiales</taxon>
        <taxon>Methanocalculaceae</taxon>
        <taxon>Methanocalculus</taxon>
    </lineage>
</organism>
<feature type="domain" description="AAA+ ATPase" evidence="5">
    <location>
        <begin position="488"/>
        <end position="626"/>
    </location>
</feature>
<dbReference type="InterPro" id="IPR004201">
    <property type="entry name" value="Cdc48_dom2"/>
</dbReference>
<dbReference type="FunFam" id="2.40.40.20:FF:000007">
    <property type="entry name" value="AAA family ATPase"/>
    <property type="match status" value="1"/>
</dbReference>
<dbReference type="FunFam" id="3.40.50.300:FF:000018">
    <property type="entry name" value="Cell division control 48"/>
    <property type="match status" value="1"/>
</dbReference>
<dbReference type="InterPro" id="IPR009010">
    <property type="entry name" value="Asp_de-COase-like_dom_sf"/>
</dbReference>
<keyword evidence="3" id="KW-0547">Nucleotide-binding</keyword>
<dbReference type="GO" id="GO:0005524">
    <property type="term" value="F:ATP binding"/>
    <property type="evidence" value="ECO:0007669"/>
    <property type="project" value="UniProtKB-KW"/>
</dbReference>
<dbReference type="Pfam" id="PF00004">
    <property type="entry name" value="AAA"/>
    <property type="match status" value="2"/>
</dbReference>
<dbReference type="InterPro" id="IPR003959">
    <property type="entry name" value="ATPase_AAA_core"/>
</dbReference>
<dbReference type="SUPFAM" id="SSF54585">
    <property type="entry name" value="Cdc48 domain 2-like"/>
    <property type="match status" value="1"/>
</dbReference>
<gene>
    <name evidence="8" type="ORF">FTO68_00950</name>
</gene>
<dbReference type="Gene3D" id="3.10.330.10">
    <property type="match status" value="1"/>
</dbReference>
<comment type="caution">
    <text evidence="8">The sequence shown here is derived from an EMBL/GenBank/DDBJ whole genome shotgun (WGS) entry which is preliminary data.</text>
</comment>
<dbReference type="NCBIfam" id="TIGR01243">
    <property type="entry name" value="CDC48"/>
    <property type="match status" value="1"/>
</dbReference>
<evidence type="ECO:0000259" key="7">
    <source>
        <dbReference type="SMART" id="SM01073"/>
    </source>
</evidence>
<dbReference type="InterPro" id="IPR027417">
    <property type="entry name" value="P-loop_NTPase"/>
</dbReference>
<sequence>MTTDKDYMDLVVKEAAHGDAGRGMARLSIDVMKQLNLVSGDVIEISGRKKAAAIVWPGFPEDTGRAVIRIDGNVRSNAGAGIDDKVRIKKLDAGYATKVVIQPTQPIRLVGGEQYLKRMLHGRSVSAGQTVRVNVLGNPLTFVISKVSPKGIAIVTEDTEIELKETPYEGEKGKEGFSDIHYEDIGGLGRELQLVREMIELPLRHPELFERLGIEPPKGVLLYGPPGTGKTLIARAVASEVDAHFITLSGPEIMSKYYGESEGKLREVFDEAQENSPTIIFIDEIDSIAPKREDTKGEVERRVVAQLLALMDGLKSRGQVIVIAATNLPDAIDPALRRGGRFDREIEIGIPDKKGRLEVLQIHSRGVPLAEDVELSHFADITHGFVGADLSLLVKEAAMHALRKIIPRINVDEDIPTELLDELKVVREDFDEALKHVEPSAMREVLVEVPDIHWSDVGGLEDVKEELREAVEWPLKFPDIFQRLTTKPPKGILLFGPPGTGKTMLAKAVANESECNFISIKGPELLSKWVGESEKGVREIFRKARQASPSIIFFDEVDALVPRRGSYTGSSHVTESVVSQILTELDGLEELKDVVVIGATNRPDMMDTALMRPGRLERHIFVPPPDDEGRKQIFMVYLRDEEGVLAKDIDLDILVAETKGFVGADIEALVREAKLYAIRDFIAKMGGRSEIEMKDAMANIRVTKEHVRRAQERVKPSLDSDAIESAERQSWEFLYNEEQRRILEKALNVAKRAHLQEKGEEVADAAVKLRDKVTSGKKQFDVIKQQTEELEKLIAE</sequence>
<dbReference type="SMART" id="SM01073">
    <property type="entry name" value="CDC48_N"/>
    <property type="match status" value="1"/>
</dbReference>
<dbReference type="PANTHER" id="PTHR23077">
    <property type="entry name" value="AAA-FAMILY ATPASE"/>
    <property type="match status" value="1"/>
</dbReference>
<evidence type="ECO:0000256" key="3">
    <source>
        <dbReference type="ARBA" id="ARBA00022741"/>
    </source>
</evidence>
<feature type="domain" description="CDC48" evidence="6">
    <location>
        <begin position="108"/>
        <end position="170"/>
    </location>
</feature>
<comment type="similarity">
    <text evidence="1">Belongs to the AAA ATPase family. CDC48 subfamily.</text>
</comment>
<dbReference type="RefSeq" id="WP_255331476.1">
    <property type="nucleotide sequence ID" value="NZ_VOTZ01000002.1"/>
</dbReference>
<feature type="domain" description="CDC48 N-terminal subdomain" evidence="7">
    <location>
        <begin position="9"/>
        <end position="93"/>
    </location>
</feature>
<keyword evidence="4" id="KW-0067">ATP-binding</keyword>
<evidence type="ECO:0000256" key="1">
    <source>
        <dbReference type="ARBA" id="ARBA00009833"/>
    </source>
</evidence>
<dbReference type="AlphaFoldDB" id="A0ABD4TJ87"/>
<dbReference type="Proteomes" id="UP001524383">
    <property type="component" value="Unassembled WGS sequence"/>
</dbReference>